<protein>
    <submittedName>
        <fullName evidence="6">Transposase zinc-ribbon domain-containing protein</fullName>
    </submittedName>
</protein>
<sequence>MIYLSSLVITLITFFAPPQSERERVFIDNSNVEFLLAFNDIPVMVDSTNNMTFEQVLFSQKQFSVTPGFKPKDYCTSCTYWVKIPLLVANELNHEWMVEFYDQTIDEITAYFPNEDNTYYTDKVGDFQPFNEKPFLHKNFQWIVDTNIKGQQNLYFRVRSHSYADVRISIRTVNEFVGYALNEYFLYGIFYGMIFIVGVYNLLIYFAIREIKYIYYCLYIISVGVYAMCVDGIAYQYLWPSWPQWNQIAYGAALFSLIFWSLLFSRRFLNLSVRSPRLYWAINWAIILRTALFIYALIFNHRLFEYRNIEIIPLSLIFYCSIRVWSKGYKPARFFVVAYGILFLGFLTKALIFLSVIPLVTISYYSLHISFLLEMVFLTFALSDRVRILKDNRDRAQNRIIRQQQENAELKDKVNKELEEKIKERTQQLEEKNLLLADTNQKLEEQTKEINALNSKLDLDNWKLKNNIQEILQDRLINKNLTLEQFQKIFPDEPTCYRFLEKLKWGTNYHCIKCGNDKYHEGKTKFMRRCTKCGYNESVTSNTIFHRIKFPIEKAFFILYITNNKRKEYTLDQLSEMLDLRRNTVWNFKKKIEKVYDSENGKSSTALIHNFFNTHLGDN</sequence>
<evidence type="ECO:0000313" key="7">
    <source>
        <dbReference type="Proteomes" id="UP000199437"/>
    </source>
</evidence>
<name>A0A1I0PYP7_9BACT</name>
<dbReference type="RefSeq" id="WP_090258288.1">
    <property type="nucleotide sequence ID" value="NZ_FOIR01000002.1"/>
</dbReference>
<feature type="domain" description="7TM-DISM receptor extracellular" evidence="3">
    <location>
        <begin position="183"/>
        <end position="385"/>
    </location>
</feature>
<feature type="domain" description="Transposase zinc-ribbon" evidence="5">
    <location>
        <begin position="491"/>
        <end position="535"/>
    </location>
</feature>
<gene>
    <name evidence="6" type="ORF">SAMN05216290_1832</name>
</gene>
<evidence type="ECO:0000256" key="2">
    <source>
        <dbReference type="SAM" id="Phobius"/>
    </source>
</evidence>
<evidence type="ECO:0000259" key="3">
    <source>
        <dbReference type="Pfam" id="PF07695"/>
    </source>
</evidence>
<keyword evidence="2" id="KW-1133">Transmembrane helix</keyword>
<feature type="transmembrane region" description="Helical" evidence="2">
    <location>
        <begin position="278"/>
        <end position="298"/>
    </location>
</feature>
<dbReference type="Pfam" id="PF07695">
    <property type="entry name" value="7TMR-DISM_7TM"/>
    <property type="match status" value="1"/>
</dbReference>
<feature type="transmembrane region" description="Helical" evidence="2">
    <location>
        <begin position="213"/>
        <end position="235"/>
    </location>
</feature>
<dbReference type="InterPro" id="IPR011623">
    <property type="entry name" value="7TMR_DISM_rcpt_extracell_dom1"/>
</dbReference>
<dbReference type="GeneID" id="99986551"/>
<feature type="transmembrane region" description="Helical" evidence="2">
    <location>
        <begin position="247"/>
        <end position="266"/>
    </location>
</feature>
<dbReference type="InterPro" id="IPR024442">
    <property type="entry name" value="Transposase_Zn_ribbon"/>
</dbReference>
<accession>A0A1I0PYP7</accession>
<evidence type="ECO:0000313" key="6">
    <source>
        <dbReference type="EMBL" id="SEW19555.1"/>
    </source>
</evidence>
<dbReference type="Proteomes" id="UP000199437">
    <property type="component" value="Unassembled WGS sequence"/>
</dbReference>
<evidence type="ECO:0000259" key="4">
    <source>
        <dbReference type="Pfam" id="PF07696"/>
    </source>
</evidence>
<keyword evidence="2" id="KW-0472">Membrane</keyword>
<feature type="domain" description="7TM-DISM receptor extracellular" evidence="4">
    <location>
        <begin position="43"/>
        <end position="170"/>
    </location>
</feature>
<dbReference type="CDD" id="cd14688">
    <property type="entry name" value="bZIP_YAP"/>
    <property type="match status" value="1"/>
</dbReference>
<proteinExistence type="predicted"/>
<keyword evidence="1" id="KW-0175">Coiled coil</keyword>
<dbReference type="Pfam" id="PF12760">
    <property type="entry name" value="Zn_ribbon_IS1595"/>
    <property type="match status" value="1"/>
</dbReference>
<keyword evidence="7" id="KW-1185">Reference proteome</keyword>
<dbReference type="Pfam" id="PF07696">
    <property type="entry name" value="7TMR-DISMED2"/>
    <property type="match status" value="1"/>
</dbReference>
<dbReference type="AlphaFoldDB" id="A0A1I0PYP7"/>
<organism evidence="6 7">
    <name type="scientific">Roseivirga pacifica</name>
    <dbReference type="NCBI Taxonomy" id="1267423"/>
    <lineage>
        <taxon>Bacteria</taxon>
        <taxon>Pseudomonadati</taxon>
        <taxon>Bacteroidota</taxon>
        <taxon>Cytophagia</taxon>
        <taxon>Cytophagales</taxon>
        <taxon>Roseivirgaceae</taxon>
        <taxon>Roseivirga</taxon>
    </lineage>
</organism>
<feature type="transmembrane region" description="Helical" evidence="2">
    <location>
        <begin position="184"/>
        <end position="206"/>
    </location>
</feature>
<keyword evidence="2" id="KW-0812">Transmembrane</keyword>
<feature type="transmembrane region" description="Helical" evidence="2">
    <location>
        <begin position="362"/>
        <end position="383"/>
    </location>
</feature>
<feature type="transmembrane region" description="Helical" evidence="2">
    <location>
        <begin position="304"/>
        <end position="322"/>
    </location>
</feature>
<dbReference type="InterPro" id="IPR011622">
    <property type="entry name" value="7TMR_DISM_rcpt_extracell_dom2"/>
</dbReference>
<feature type="coiled-coil region" evidence="1">
    <location>
        <begin position="386"/>
        <end position="460"/>
    </location>
</feature>
<reference evidence="7" key="1">
    <citation type="submission" date="2016-10" db="EMBL/GenBank/DDBJ databases">
        <authorList>
            <person name="Varghese N."/>
            <person name="Submissions S."/>
        </authorList>
    </citation>
    <scope>NUCLEOTIDE SEQUENCE [LARGE SCALE GENOMIC DNA]</scope>
    <source>
        <strain evidence="7">CGMCC 1.12402</strain>
    </source>
</reference>
<dbReference type="Gene3D" id="2.60.40.2380">
    <property type="match status" value="1"/>
</dbReference>
<evidence type="ECO:0000256" key="1">
    <source>
        <dbReference type="SAM" id="Coils"/>
    </source>
</evidence>
<evidence type="ECO:0000259" key="5">
    <source>
        <dbReference type="Pfam" id="PF12760"/>
    </source>
</evidence>
<dbReference type="OrthoDB" id="9783459at2"/>
<dbReference type="EMBL" id="FOIR01000002">
    <property type="protein sequence ID" value="SEW19555.1"/>
    <property type="molecule type" value="Genomic_DNA"/>
</dbReference>
<feature type="transmembrane region" description="Helical" evidence="2">
    <location>
        <begin position="334"/>
        <end position="356"/>
    </location>
</feature>
<dbReference type="STRING" id="1267423.SAMN05216290_1832"/>